<proteinExistence type="evidence at transcript level"/>
<evidence type="ECO:0000313" key="3">
    <source>
        <dbReference type="EMBL" id="ATU82901.1"/>
    </source>
</evidence>
<reference evidence="3" key="1">
    <citation type="submission" date="2016-10" db="EMBL/GenBank/DDBJ databases">
        <title>The assassin bug Pristhesancus plagipennis produces two different types of venom.</title>
        <authorList>
            <person name="Walker A.A."/>
            <person name="Herzig V."/>
            <person name="Jin J."/>
            <person name="Fry B.G."/>
            <person name="King G.F."/>
        </authorList>
    </citation>
    <scope>NUCLEOTIDE SEQUENCE</scope>
    <source>
        <tissue evidence="3">Venom/labial glands</tissue>
    </source>
</reference>
<dbReference type="CDD" id="cd00104">
    <property type="entry name" value="KAZAL_FS"/>
    <property type="match status" value="1"/>
</dbReference>
<name>A0A2K8JMN1_PRIPG</name>
<dbReference type="EMBL" id="KY031150">
    <property type="protein sequence ID" value="ATU82901.1"/>
    <property type="molecule type" value="mRNA"/>
</dbReference>
<sequence>MKLILVTMMSMALLLVSVRSEEDISDDGCDCDRMLFPVCGSDGKTYPNICVMECENKDKTIKVTKQRNGRC</sequence>
<organism evidence="3">
    <name type="scientific">Pristhesancus plagipennis</name>
    <name type="common">Common assassin bug</name>
    <dbReference type="NCBI Taxonomy" id="1955184"/>
    <lineage>
        <taxon>Eukaryota</taxon>
        <taxon>Metazoa</taxon>
        <taxon>Ecdysozoa</taxon>
        <taxon>Arthropoda</taxon>
        <taxon>Hexapoda</taxon>
        <taxon>Insecta</taxon>
        <taxon>Pterygota</taxon>
        <taxon>Neoptera</taxon>
        <taxon>Paraneoptera</taxon>
        <taxon>Hemiptera</taxon>
        <taxon>Heteroptera</taxon>
        <taxon>Panheteroptera</taxon>
        <taxon>Cimicomorpha</taxon>
        <taxon>Reduviidae</taxon>
        <taxon>Harpactorinae</taxon>
        <taxon>Harpactorini</taxon>
        <taxon>Pristhesancus</taxon>
    </lineage>
</organism>
<dbReference type="PROSITE" id="PS51465">
    <property type="entry name" value="KAZAL_2"/>
    <property type="match status" value="1"/>
</dbReference>
<evidence type="ECO:0000256" key="1">
    <source>
        <dbReference type="SAM" id="SignalP"/>
    </source>
</evidence>
<feature type="domain" description="Kazal-like" evidence="2">
    <location>
        <begin position="23"/>
        <end position="71"/>
    </location>
</feature>
<dbReference type="SUPFAM" id="SSF100895">
    <property type="entry name" value="Kazal-type serine protease inhibitors"/>
    <property type="match status" value="1"/>
</dbReference>
<dbReference type="Pfam" id="PF00050">
    <property type="entry name" value="Kazal_1"/>
    <property type="match status" value="1"/>
</dbReference>
<dbReference type="SMART" id="SM00280">
    <property type="entry name" value="KAZAL"/>
    <property type="match status" value="1"/>
</dbReference>
<accession>A0A2K8JMN1</accession>
<feature type="chain" id="PRO_5014648762" evidence="1">
    <location>
        <begin position="21"/>
        <end position="71"/>
    </location>
</feature>
<dbReference type="InterPro" id="IPR002350">
    <property type="entry name" value="Kazal_dom"/>
</dbReference>
<dbReference type="Gene3D" id="3.30.60.30">
    <property type="match status" value="1"/>
</dbReference>
<dbReference type="AlphaFoldDB" id="A0A2K8JMN1"/>
<dbReference type="PROSITE" id="PS00282">
    <property type="entry name" value="KAZAL_1"/>
    <property type="match status" value="1"/>
</dbReference>
<keyword evidence="1" id="KW-0732">Signal</keyword>
<protein>
    <submittedName>
        <fullName evidence="3">Secreted Kazal protein</fullName>
    </submittedName>
</protein>
<dbReference type="InterPro" id="IPR036058">
    <property type="entry name" value="Kazal_dom_sf"/>
</dbReference>
<evidence type="ECO:0000259" key="2">
    <source>
        <dbReference type="PROSITE" id="PS51465"/>
    </source>
</evidence>
<feature type="signal peptide" evidence="1">
    <location>
        <begin position="1"/>
        <end position="20"/>
    </location>
</feature>